<proteinExistence type="inferred from homology"/>
<evidence type="ECO:0000256" key="3">
    <source>
        <dbReference type="ARBA" id="ARBA00023143"/>
    </source>
</evidence>
<dbReference type="EMBL" id="FOVR01000002">
    <property type="protein sequence ID" value="SFN83221.1"/>
    <property type="molecule type" value="Genomic_DNA"/>
</dbReference>
<comment type="subcellular location">
    <subcellularLocation>
        <location evidence="1 4">Bacterial flagellum basal body</location>
    </subcellularLocation>
</comment>
<dbReference type="RefSeq" id="WP_090069314.1">
    <property type="nucleotide sequence ID" value="NZ_FOVR01000002.1"/>
</dbReference>
<dbReference type="GO" id="GO:0071973">
    <property type="term" value="P:bacterial-type flagellum-dependent cell motility"/>
    <property type="evidence" value="ECO:0007669"/>
    <property type="project" value="InterPro"/>
</dbReference>
<dbReference type="Proteomes" id="UP000199236">
    <property type="component" value="Unassembled WGS sequence"/>
</dbReference>
<evidence type="ECO:0000256" key="2">
    <source>
        <dbReference type="ARBA" id="ARBA00009272"/>
    </source>
</evidence>
<reference evidence="5 6" key="1">
    <citation type="submission" date="2016-10" db="EMBL/GenBank/DDBJ databases">
        <authorList>
            <person name="de Groot N.N."/>
        </authorList>
    </citation>
    <scope>NUCLEOTIDE SEQUENCE [LARGE SCALE GENOMIC DNA]</scope>
    <source>
        <strain evidence="5 6">CGMCC 1.9157</strain>
    </source>
</reference>
<dbReference type="PANTHER" id="PTHR34653">
    <property type="match status" value="1"/>
</dbReference>
<dbReference type="GO" id="GO:0009425">
    <property type="term" value="C:bacterial-type flagellum basal body"/>
    <property type="evidence" value="ECO:0007669"/>
    <property type="project" value="UniProtKB-SubCell"/>
</dbReference>
<evidence type="ECO:0000313" key="5">
    <source>
        <dbReference type="EMBL" id="SFN83221.1"/>
    </source>
</evidence>
<gene>
    <name evidence="4" type="primary">fliE</name>
    <name evidence="5" type="ORF">SAMN04488056_102149</name>
</gene>
<accession>A0A1I5C9A5</accession>
<dbReference type="OrthoDB" id="9812413at2"/>
<protein>
    <recommendedName>
        <fullName evidence="4">Flagellar hook-basal body complex protein FliE</fullName>
    </recommendedName>
</protein>
<dbReference type="HAMAP" id="MF_00724">
    <property type="entry name" value="FliE"/>
    <property type="match status" value="1"/>
</dbReference>
<evidence type="ECO:0000256" key="4">
    <source>
        <dbReference type="HAMAP-Rule" id="MF_00724"/>
    </source>
</evidence>
<organism evidence="5 6">
    <name type="scientific">Cohaesibacter marisflavi</name>
    <dbReference type="NCBI Taxonomy" id="655353"/>
    <lineage>
        <taxon>Bacteria</taxon>
        <taxon>Pseudomonadati</taxon>
        <taxon>Pseudomonadota</taxon>
        <taxon>Alphaproteobacteria</taxon>
        <taxon>Hyphomicrobiales</taxon>
        <taxon>Cohaesibacteraceae</taxon>
    </lineage>
</organism>
<dbReference type="STRING" id="655353.SAMN04488056_102149"/>
<dbReference type="PANTHER" id="PTHR34653:SF1">
    <property type="entry name" value="FLAGELLAR HOOK-BASAL BODY COMPLEX PROTEIN FLIE"/>
    <property type="match status" value="1"/>
</dbReference>
<keyword evidence="5" id="KW-0282">Flagellum</keyword>
<keyword evidence="5" id="KW-0966">Cell projection</keyword>
<dbReference type="Pfam" id="PF02049">
    <property type="entry name" value="FliE"/>
    <property type="match status" value="1"/>
</dbReference>
<evidence type="ECO:0000256" key="1">
    <source>
        <dbReference type="ARBA" id="ARBA00004117"/>
    </source>
</evidence>
<dbReference type="AlphaFoldDB" id="A0A1I5C9A5"/>
<name>A0A1I5C9A5_9HYPH</name>
<keyword evidence="6" id="KW-1185">Reference proteome</keyword>
<keyword evidence="3 4" id="KW-0975">Bacterial flagellum</keyword>
<keyword evidence="5" id="KW-0969">Cilium</keyword>
<dbReference type="GO" id="GO:0005198">
    <property type="term" value="F:structural molecule activity"/>
    <property type="evidence" value="ECO:0007669"/>
    <property type="project" value="InterPro"/>
</dbReference>
<dbReference type="InterPro" id="IPR001624">
    <property type="entry name" value="FliE"/>
</dbReference>
<evidence type="ECO:0000313" key="6">
    <source>
        <dbReference type="Proteomes" id="UP000199236"/>
    </source>
</evidence>
<dbReference type="GO" id="GO:0003774">
    <property type="term" value="F:cytoskeletal motor activity"/>
    <property type="evidence" value="ECO:0007669"/>
    <property type="project" value="InterPro"/>
</dbReference>
<sequence length="117" mass="12303">MIDSLNSVSSLTTRGSDFNGVSETRFISNSGQTAAIDVTGEVDESGNTFADYFSGVTTDAINTVKMGETAAIEGIEGKESVQNVVDAVMNAELALQSAIAIRDKVVAAYQEVSRMTI</sequence>
<comment type="similarity">
    <text evidence="2 4">Belongs to the FliE family.</text>
</comment>